<dbReference type="EMBL" id="CAMXCT030000093">
    <property type="protein sequence ID" value="CAL4761019.1"/>
    <property type="molecule type" value="Genomic_DNA"/>
</dbReference>
<sequence>MGCLNELNYKLVWKDHMCHLYTKAGDKVNVELHNGCPYVAHEFGAKLLTVLEQHQIQQELKKMTLKSILTRGAAGLGDKMSIEMAMLVKLKEVMPTLPEDLALKLVPDLSVLTDPNIGLNLPWNRRKRKRLMMAKNVIIHMYSGPDASYWERRLSNEHTEVLCVDLEASTPSNALDETTFAFLLSLCASKRVKALLGGPPCRTTSALRFQKDDGPPILRTEDHPYGLPSLTPQQAELVTNDSILWLRLMLMYILCEEVRPKEQAQTAFLCEQPQDPAEYRKKEDVDEHQYFSMWRTQEWKSFQEAYNAKLISFDQGLQLLKQSADGFAVKRLHVKDLKILVALFTPMMMSDLLVSLQLEISLVIPKNNNLEMVNHLNNMLNEINNKRAMKLNMNKVFLLVLHKMNLILSKKNRFLTLWRMKR</sequence>
<comment type="caution">
    <text evidence="1">The sequence shown here is derived from an EMBL/GenBank/DDBJ whole genome shotgun (WGS) entry which is preliminary data.</text>
</comment>
<dbReference type="EMBL" id="CAMXCT020000093">
    <property type="protein sequence ID" value="CAL1127082.1"/>
    <property type="molecule type" value="Genomic_DNA"/>
</dbReference>
<dbReference type="EMBL" id="CAMXCT010000093">
    <property type="protein sequence ID" value="CAI3973707.1"/>
    <property type="molecule type" value="Genomic_DNA"/>
</dbReference>
<protein>
    <submittedName>
        <fullName evidence="2">Copia protein</fullName>
    </submittedName>
</protein>
<name>A0A9P1BI08_9DINO</name>
<dbReference type="OrthoDB" id="434544at2759"/>
<dbReference type="AlphaFoldDB" id="A0A9P1BI08"/>
<organism evidence="1">
    <name type="scientific">Cladocopium goreaui</name>
    <dbReference type="NCBI Taxonomy" id="2562237"/>
    <lineage>
        <taxon>Eukaryota</taxon>
        <taxon>Sar</taxon>
        <taxon>Alveolata</taxon>
        <taxon>Dinophyceae</taxon>
        <taxon>Suessiales</taxon>
        <taxon>Symbiodiniaceae</taxon>
        <taxon>Cladocopium</taxon>
    </lineage>
</organism>
<evidence type="ECO:0000313" key="3">
    <source>
        <dbReference type="Proteomes" id="UP001152797"/>
    </source>
</evidence>
<proteinExistence type="predicted"/>
<gene>
    <name evidence="1" type="ORF">C1SCF055_LOCUS2180</name>
</gene>
<reference evidence="2 3" key="2">
    <citation type="submission" date="2024-05" db="EMBL/GenBank/DDBJ databases">
        <authorList>
            <person name="Chen Y."/>
            <person name="Shah S."/>
            <person name="Dougan E. K."/>
            <person name="Thang M."/>
            <person name="Chan C."/>
        </authorList>
    </citation>
    <scope>NUCLEOTIDE SEQUENCE [LARGE SCALE GENOMIC DNA]</scope>
</reference>
<keyword evidence="3" id="KW-1185">Reference proteome</keyword>
<evidence type="ECO:0000313" key="2">
    <source>
        <dbReference type="EMBL" id="CAL4761019.1"/>
    </source>
</evidence>
<dbReference type="Proteomes" id="UP001152797">
    <property type="component" value="Unassembled WGS sequence"/>
</dbReference>
<reference evidence="1" key="1">
    <citation type="submission" date="2022-10" db="EMBL/GenBank/DDBJ databases">
        <authorList>
            <person name="Chen Y."/>
            <person name="Dougan E. K."/>
            <person name="Chan C."/>
            <person name="Rhodes N."/>
            <person name="Thang M."/>
        </authorList>
    </citation>
    <scope>NUCLEOTIDE SEQUENCE</scope>
</reference>
<evidence type="ECO:0000313" key="1">
    <source>
        <dbReference type="EMBL" id="CAI3973707.1"/>
    </source>
</evidence>
<accession>A0A9P1BI08</accession>